<protein>
    <recommendedName>
        <fullName evidence="2">Flavodoxin-like domain-containing protein</fullName>
    </recommendedName>
</protein>
<accession>A0A6G3WIY6</accession>
<feature type="domain" description="Flavodoxin-like" evidence="2">
    <location>
        <begin position="1"/>
        <end position="74"/>
    </location>
</feature>
<dbReference type="InterPro" id="IPR026816">
    <property type="entry name" value="Flavodoxin_dom"/>
</dbReference>
<dbReference type="EMBL" id="JAAGMN010000293">
    <property type="protein sequence ID" value="NEE05422.1"/>
    <property type="molecule type" value="Genomic_DNA"/>
</dbReference>
<sequence length="74" mass="7450">MLVAYGSNNGSTAEIAERVGEVLAKEGLAVDVLSTADATDLAPYGAVVVPQRGQQPLAPAGTRSCASTRSSPCC</sequence>
<dbReference type="AlphaFoldDB" id="A0A6G3WIY6"/>
<name>A0A6G3WIY6_9ACTN</name>
<evidence type="ECO:0000256" key="1">
    <source>
        <dbReference type="SAM" id="MobiDB-lite"/>
    </source>
</evidence>
<dbReference type="InterPro" id="IPR029039">
    <property type="entry name" value="Flavoprotein-like_sf"/>
</dbReference>
<evidence type="ECO:0000313" key="3">
    <source>
        <dbReference type="EMBL" id="NEE05422.1"/>
    </source>
</evidence>
<dbReference type="GO" id="GO:0010181">
    <property type="term" value="F:FMN binding"/>
    <property type="evidence" value="ECO:0007669"/>
    <property type="project" value="InterPro"/>
</dbReference>
<gene>
    <name evidence="3" type="ORF">G3M58_03130</name>
</gene>
<feature type="region of interest" description="Disordered" evidence="1">
    <location>
        <begin position="52"/>
        <end position="74"/>
    </location>
</feature>
<feature type="compositionally biased region" description="Polar residues" evidence="1">
    <location>
        <begin position="64"/>
        <end position="74"/>
    </location>
</feature>
<dbReference type="Pfam" id="PF12724">
    <property type="entry name" value="Flavodoxin_5"/>
    <property type="match status" value="1"/>
</dbReference>
<dbReference type="PROSITE" id="PS50902">
    <property type="entry name" value="FLAVODOXIN_LIKE"/>
    <property type="match status" value="1"/>
</dbReference>
<organism evidence="3">
    <name type="scientific">Streptomyces sp. SID7499</name>
    <dbReference type="NCBI Taxonomy" id="2706086"/>
    <lineage>
        <taxon>Bacteria</taxon>
        <taxon>Bacillati</taxon>
        <taxon>Actinomycetota</taxon>
        <taxon>Actinomycetes</taxon>
        <taxon>Kitasatosporales</taxon>
        <taxon>Streptomycetaceae</taxon>
        <taxon>Streptomyces</taxon>
    </lineage>
</organism>
<proteinExistence type="predicted"/>
<reference evidence="3" key="1">
    <citation type="submission" date="2020-01" db="EMBL/GenBank/DDBJ databases">
        <title>Insect and environment-associated Actinomycetes.</title>
        <authorList>
            <person name="Currrie C."/>
            <person name="Chevrette M."/>
            <person name="Carlson C."/>
            <person name="Stubbendieck R."/>
            <person name="Wendt-Pienkowski E."/>
        </authorList>
    </citation>
    <scope>NUCLEOTIDE SEQUENCE</scope>
    <source>
        <strain evidence="3">SID7499</strain>
    </source>
</reference>
<dbReference type="Gene3D" id="3.40.50.360">
    <property type="match status" value="1"/>
</dbReference>
<evidence type="ECO:0000259" key="2">
    <source>
        <dbReference type="PROSITE" id="PS50902"/>
    </source>
</evidence>
<comment type="caution">
    <text evidence="3">The sequence shown here is derived from an EMBL/GenBank/DDBJ whole genome shotgun (WGS) entry which is preliminary data.</text>
</comment>
<dbReference type="SUPFAM" id="SSF52218">
    <property type="entry name" value="Flavoproteins"/>
    <property type="match status" value="1"/>
</dbReference>
<dbReference type="InterPro" id="IPR008254">
    <property type="entry name" value="Flavodoxin/NO_synth"/>
</dbReference>